<evidence type="ECO:0000313" key="10">
    <source>
        <dbReference type="Proteomes" id="UP001497392"/>
    </source>
</evidence>
<protein>
    <submittedName>
        <fullName evidence="9">G5095 protein</fullName>
    </submittedName>
</protein>
<dbReference type="PANTHER" id="PTHR35923">
    <property type="entry name" value="MAJOR EXTRACELLULAR ENDOGLUCANASE"/>
    <property type="match status" value="1"/>
</dbReference>
<name>A0ABP1FUT7_9CHLO</name>
<keyword evidence="3" id="KW-0136">Cellulose degradation</keyword>
<evidence type="ECO:0000256" key="1">
    <source>
        <dbReference type="ARBA" id="ARBA00005641"/>
    </source>
</evidence>
<dbReference type="PROSITE" id="PS00659">
    <property type="entry name" value="GLYCOSYL_HYDROL_F5"/>
    <property type="match status" value="1"/>
</dbReference>
<evidence type="ECO:0000313" key="9">
    <source>
        <dbReference type="EMBL" id="CAL5222694.1"/>
    </source>
</evidence>
<evidence type="ECO:0000256" key="3">
    <source>
        <dbReference type="ARBA" id="ARBA00023001"/>
    </source>
</evidence>
<evidence type="ECO:0000256" key="6">
    <source>
        <dbReference type="ARBA" id="ARBA00023326"/>
    </source>
</evidence>
<dbReference type="Proteomes" id="UP001497392">
    <property type="component" value="Unassembled WGS sequence"/>
</dbReference>
<gene>
    <name evidence="9" type="primary">g5095</name>
    <name evidence="9" type="ORF">VP750_LOCUS4353</name>
</gene>
<proteinExistence type="inferred from homology"/>
<keyword evidence="2" id="KW-0378">Hydrolase</keyword>
<dbReference type="SUPFAM" id="SSF51445">
    <property type="entry name" value="(Trans)glycosidases"/>
    <property type="match status" value="1"/>
</dbReference>
<dbReference type="Gene3D" id="3.20.20.80">
    <property type="entry name" value="Glycosidases"/>
    <property type="match status" value="1"/>
</dbReference>
<feature type="region of interest" description="Disordered" evidence="7">
    <location>
        <begin position="498"/>
        <end position="582"/>
    </location>
</feature>
<dbReference type="PANTHER" id="PTHR35923:SF2">
    <property type="entry name" value="ENDOGLUCANASE"/>
    <property type="match status" value="1"/>
</dbReference>
<feature type="region of interest" description="Disordered" evidence="7">
    <location>
        <begin position="317"/>
        <end position="346"/>
    </location>
</feature>
<comment type="similarity">
    <text evidence="1">Belongs to the glycosyl hydrolase 5 (cellulase A) family.</text>
</comment>
<feature type="region of interest" description="Disordered" evidence="7">
    <location>
        <begin position="392"/>
        <end position="453"/>
    </location>
</feature>
<dbReference type="InterPro" id="IPR017853">
    <property type="entry name" value="GH"/>
</dbReference>
<dbReference type="EMBL" id="CAXHTA020000007">
    <property type="protein sequence ID" value="CAL5222694.1"/>
    <property type="molecule type" value="Genomic_DNA"/>
</dbReference>
<evidence type="ECO:0000256" key="4">
    <source>
        <dbReference type="ARBA" id="ARBA00023277"/>
    </source>
</evidence>
<organism evidence="9 10">
    <name type="scientific">Coccomyxa viridis</name>
    <dbReference type="NCBI Taxonomy" id="1274662"/>
    <lineage>
        <taxon>Eukaryota</taxon>
        <taxon>Viridiplantae</taxon>
        <taxon>Chlorophyta</taxon>
        <taxon>core chlorophytes</taxon>
        <taxon>Trebouxiophyceae</taxon>
        <taxon>Trebouxiophyceae incertae sedis</taxon>
        <taxon>Coccomyxaceae</taxon>
        <taxon>Coccomyxa</taxon>
    </lineage>
</organism>
<keyword evidence="4" id="KW-0119">Carbohydrate metabolism</keyword>
<evidence type="ECO:0000256" key="5">
    <source>
        <dbReference type="ARBA" id="ARBA00023295"/>
    </source>
</evidence>
<feature type="region of interest" description="Disordered" evidence="7">
    <location>
        <begin position="675"/>
        <end position="701"/>
    </location>
</feature>
<evidence type="ECO:0000256" key="2">
    <source>
        <dbReference type="ARBA" id="ARBA00022801"/>
    </source>
</evidence>
<feature type="domain" description="Glycoside hydrolase family 5" evidence="8">
    <location>
        <begin position="705"/>
        <end position="949"/>
    </location>
</feature>
<reference evidence="9 10" key="1">
    <citation type="submission" date="2024-06" db="EMBL/GenBank/DDBJ databases">
        <authorList>
            <person name="Kraege A."/>
            <person name="Thomma B."/>
        </authorList>
    </citation>
    <scope>NUCLEOTIDE SEQUENCE [LARGE SCALE GENOMIC DNA]</scope>
</reference>
<dbReference type="InterPro" id="IPR018087">
    <property type="entry name" value="Glyco_hydro_5_CS"/>
</dbReference>
<keyword evidence="10" id="KW-1185">Reference proteome</keyword>
<dbReference type="InterPro" id="IPR001547">
    <property type="entry name" value="Glyco_hydro_5"/>
</dbReference>
<evidence type="ECO:0000256" key="7">
    <source>
        <dbReference type="SAM" id="MobiDB-lite"/>
    </source>
</evidence>
<keyword evidence="5" id="KW-0326">Glycosidase</keyword>
<accession>A0ABP1FUT7</accession>
<sequence length="1152" mass="122750">MMRVFPLGSRLALVIVFSIFGIGRSLELYQFPPPPPMKPGWGSLPEVDSPQVVGLKKDIQRALDLSPEEALAAKAIFGLEPKPTFVGPYLYQGNLSIPVNSSAGSDQGSAPLTPLTEPDPFQVPPDIFKACNDLQDNNSTCLVVVQPYLKMVLRALSAGTSKYVQSAAPLPIEWRYMIELSVHSSAPLDVQPPWQLTIVSHLFRRVLAAYNSRIVSSNTTSGVTTFEVTDPRFVLEKRESSVVSILFLADARANEGKDATPQLAALNGRPCQLFFNSAAIESVATPGHSRSAADSKADQLNVSAESIESVQSSAASAIPSTAGAPQPARAAKVARPDQALTAAGASAPPSAAASAVAASPQSAAARAQPPAIAAARVPQPVGTIKVTHPDLATASSAPAGRPVMDSEGSLFGLADSPPTLVSYQRESPSPTQPAGSTLVASPDQTRAPSASAAAVSVPVASNVSSPDADPSPAASTEVLSLPDSSAASVASGSTRALLVSGASPPKQKQTAASKPAPSKTPKPPVATHKPAPASTPKPHPKPAPAKTPTAPPKKPPAPNTPPQLHQAFQPQDGARPISASAGQLYGTDGNPVVLKGLNWFGFETSATMVAGLWAGSSSLTQDFKTVVWRMRLLGFNAVRLPFSFKVLFNYGPNYISTYCSAVGTAYLAQSTTAPGFSTPSNNPPQPPQGTPRGTVSSSCNSDVPSQATYQRFLFVVRYLTANGFYVVLDNQFNADASAKQMTGQWLQWWRQVLSDVIADQHSRNQVMVDLLNEPDSQYWRWEDVGPVYLEAMDALHQISPTTLFLIEGTGQSWSGAMCWGDGFITDRKKIDASGMSDPNPFFLQLITKPYVYNVVIAPHYYPPSISHSTACYTGTCLYERMTLSFGYLNKMGYKGYVFPIVIGEAGSRYTDGNDISMLHDMAQYLNNQGAANDGKHNPIPHLFWWAWNSNSADTGGLVTEPNWDQIIWPKIKYLSSSIKLSPWYLQGRALAAIETTAGNTSAQVAASYTASFPANATLDGPSAMLQAFAADSATSTEAIATTAPAVPPGDQAKNYYPFLDFAWADCTVNVTLGPTHWSDNSTVRHGVLELVCTSSHNIVYTSKEIMSYEDGDIQVPYWLAIYSTHYGLAAMPLNWRPLWMGKGAITGVVEEV</sequence>
<comment type="caution">
    <text evidence="9">The sequence shown here is derived from an EMBL/GenBank/DDBJ whole genome shotgun (WGS) entry which is preliminary data.</text>
</comment>
<keyword evidence="6" id="KW-0624">Polysaccharide degradation</keyword>
<feature type="compositionally biased region" description="Pro residues" evidence="7">
    <location>
        <begin position="533"/>
        <end position="561"/>
    </location>
</feature>
<evidence type="ECO:0000259" key="8">
    <source>
        <dbReference type="Pfam" id="PF00150"/>
    </source>
</evidence>
<dbReference type="Pfam" id="PF00150">
    <property type="entry name" value="Cellulase"/>
    <property type="match status" value="1"/>
</dbReference>
<feature type="compositionally biased region" description="Polar residues" evidence="7">
    <location>
        <begin position="419"/>
        <end position="446"/>
    </location>
</feature>